<feature type="domain" description="AB hydrolase-1" evidence="1">
    <location>
        <begin position="74"/>
        <end position="314"/>
    </location>
</feature>
<dbReference type="OrthoDB" id="5422338at2"/>
<dbReference type="AlphaFoldDB" id="A0A371P9Y6"/>
<dbReference type="Pfam" id="PF12697">
    <property type="entry name" value="Abhydrolase_6"/>
    <property type="match status" value="1"/>
</dbReference>
<sequence>MSKTMRLAGTAGAFVAAGTVATLLNGRVRTHRRRRRGEDVEFGSVRSDGTTVVSTDGVPLHVEVDEAERKTPTLVFLHGWVENIDVWHYQRLALRGQVRMVFVDLRSHGRSGRATSKKSTFAELADDIVSVIQQLVPRGPIVLIGHSMGGMAIMQLAGTRPELFGSRVKGVVLLGTSSGRLMRSSPGLRYLIPILRAGAPVLDWGRRFNSYSIIRRWGLGPGAHERHVDMANEMILEAPTHVLTDFYPNFVGLDLTAGLEALGRARTTVAGGTADLLTPVKHSRRLAAAIPGAELVVLDDVGHMLMFEEHEAVTAIIEDVLDDVKEAMS</sequence>
<proteinExistence type="predicted"/>
<reference evidence="2 3" key="1">
    <citation type="submission" date="2018-08" db="EMBL/GenBank/DDBJ databases">
        <title>Aeromicrobium sp. M2KJ-4, whole genome shotgun sequence.</title>
        <authorList>
            <person name="Tuo L."/>
        </authorList>
    </citation>
    <scope>NUCLEOTIDE SEQUENCE [LARGE SCALE GENOMIC DNA]</scope>
    <source>
        <strain evidence="2 3">M2KJ-4</strain>
    </source>
</reference>
<evidence type="ECO:0000313" key="2">
    <source>
        <dbReference type="EMBL" id="REK72348.1"/>
    </source>
</evidence>
<comment type="caution">
    <text evidence="2">The sequence shown here is derived from an EMBL/GenBank/DDBJ whole genome shotgun (WGS) entry which is preliminary data.</text>
</comment>
<dbReference type="Gene3D" id="3.40.50.1820">
    <property type="entry name" value="alpha/beta hydrolase"/>
    <property type="match status" value="1"/>
</dbReference>
<keyword evidence="3" id="KW-1185">Reference proteome</keyword>
<accession>A0A371P9Y6</accession>
<evidence type="ECO:0000259" key="1">
    <source>
        <dbReference type="Pfam" id="PF12697"/>
    </source>
</evidence>
<organism evidence="2 3">
    <name type="scientific">Aeromicrobium endophyticum</name>
    <dbReference type="NCBI Taxonomy" id="2292704"/>
    <lineage>
        <taxon>Bacteria</taxon>
        <taxon>Bacillati</taxon>
        <taxon>Actinomycetota</taxon>
        <taxon>Actinomycetes</taxon>
        <taxon>Propionibacteriales</taxon>
        <taxon>Nocardioidaceae</taxon>
        <taxon>Aeromicrobium</taxon>
    </lineage>
</organism>
<dbReference type="InterPro" id="IPR029058">
    <property type="entry name" value="AB_hydrolase_fold"/>
</dbReference>
<protein>
    <submittedName>
        <fullName evidence="2">Alpha/beta hydrolase</fullName>
    </submittedName>
</protein>
<keyword evidence="2" id="KW-0378">Hydrolase</keyword>
<evidence type="ECO:0000313" key="3">
    <source>
        <dbReference type="Proteomes" id="UP000265581"/>
    </source>
</evidence>
<dbReference type="InterPro" id="IPR000073">
    <property type="entry name" value="AB_hydrolase_1"/>
</dbReference>
<dbReference type="RefSeq" id="WP_119702478.1">
    <property type="nucleotide sequence ID" value="NZ_JBHSOI010000001.1"/>
</dbReference>
<dbReference type="EMBL" id="QUBR01000001">
    <property type="protein sequence ID" value="REK72348.1"/>
    <property type="molecule type" value="Genomic_DNA"/>
</dbReference>
<dbReference type="SUPFAM" id="SSF53474">
    <property type="entry name" value="alpha/beta-Hydrolases"/>
    <property type="match status" value="1"/>
</dbReference>
<dbReference type="Proteomes" id="UP000265581">
    <property type="component" value="Unassembled WGS sequence"/>
</dbReference>
<dbReference type="PANTHER" id="PTHR43689">
    <property type="entry name" value="HYDROLASE"/>
    <property type="match status" value="1"/>
</dbReference>
<name>A0A371P9Y6_9ACTN</name>
<dbReference type="GO" id="GO:0016787">
    <property type="term" value="F:hydrolase activity"/>
    <property type="evidence" value="ECO:0007669"/>
    <property type="project" value="UniProtKB-KW"/>
</dbReference>
<dbReference type="PANTHER" id="PTHR43689:SF8">
    <property type="entry name" value="ALPHA_BETA-HYDROLASES SUPERFAMILY PROTEIN"/>
    <property type="match status" value="1"/>
</dbReference>
<gene>
    <name evidence="2" type="ORF">DX116_01540</name>
</gene>